<protein>
    <submittedName>
        <fullName evidence="1">Uncharacterized protein</fullName>
    </submittedName>
</protein>
<comment type="caution">
    <text evidence="1">The sequence shown here is derived from an EMBL/GenBank/DDBJ whole genome shotgun (WGS) entry which is preliminary data.</text>
</comment>
<gene>
    <name evidence="1" type="ORF">BpHYR1_011378</name>
</gene>
<proteinExistence type="predicted"/>
<dbReference type="AlphaFoldDB" id="A0A3M7T4T7"/>
<reference evidence="1 2" key="1">
    <citation type="journal article" date="2018" name="Sci. Rep.">
        <title>Genomic signatures of local adaptation to the degree of environmental predictability in rotifers.</title>
        <authorList>
            <person name="Franch-Gras L."/>
            <person name="Hahn C."/>
            <person name="Garcia-Roger E.M."/>
            <person name="Carmona M.J."/>
            <person name="Serra M."/>
            <person name="Gomez A."/>
        </authorList>
    </citation>
    <scope>NUCLEOTIDE SEQUENCE [LARGE SCALE GENOMIC DNA]</scope>
    <source>
        <strain evidence="1">HYR1</strain>
    </source>
</reference>
<keyword evidence="2" id="KW-1185">Reference proteome</keyword>
<sequence>MAIIDDALRQSQTDCLCFPFICQLLLILFHDSSILLFQICGFREFLIKMEILFSLFYQLISSNKNLDNF</sequence>
<accession>A0A3M7T4T7</accession>
<dbReference type="EMBL" id="REGN01000293">
    <property type="protein sequence ID" value="RNA42965.1"/>
    <property type="molecule type" value="Genomic_DNA"/>
</dbReference>
<dbReference type="Proteomes" id="UP000276133">
    <property type="component" value="Unassembled WGS sequence"/>
</dbReference>
<name>A0A3M7T4T7_BRAPC</name>
<evidence type="ECO:0000313" key="2">
    <source>
        <dbReference type="Proteomes" id="UP000276133"/>
    </source>
</evidence>
<evidence type="ECO:0000313" key="1">
    <source>
        <dbReference type="EMBL" id="RNA42965.1"/>
    </source>
</evidence>
<organism evidence="1 2">
    <name type="scientific">Brachionus plicatilis</name>
    <name type="common">Marine rotifer</name>
    <name type="synonym">Brachionus muelleri</name>
    <dbReference type="NCBI Taxonomy" id="10195"/>
    <lineage>
        <taxon>Eukaryota</taxon>
        <taxon>Metazoa</taxon>
        <taxon>Spiralia</taxon>
        <taxon>Gnathifera</taxon>
        <taxon>Rotifera</taxon>
        <taxon>Eurotatoria</taxon>
        <taxon>Monogononta</taxon>
        <taxon>Pseudotrocha</taxon>
        <taxon>Ploima</taxon>
        <taxon>Brachionidae</taxon>
        <taxon>Brachionus</taxon>
    </lineage>
</organism>